<evidence type="ECO:0000256" key="1">
    <source>
        <dbReference type="ARBA" id="ARBA00022801"/>
    </source>
</evidence>
<evidence type="ECO:0000313" key="2">
    <source>
        <dbReference type="EMBL" id="HIT84596.1"/>
    </source>
</evidence>
<dbReference type="GO" id="GO:0016787">
    <property type="term" value="F:hydrolase activity"/>
    <property type="evidence" value="ECO:0007669"/>
    <property type="project" value="UniProtKB-KW"/>
</dbReference>
<dbReference type="InterPro" id="IPR010905">
    <property type="entry name" value="Glyco_hydro_88"/>
</dbReference>
<organism evidence="2 3">
    <name type="scientific">Candidatus Ornithomonoglobus intestinigallinarum</name>
    <dbReference type="NCBI Taxonomy" id="2840894"/>
    <lineage>
        <taxon>Bacteria</taxon>
        <taxon>Bacillati</taxon>
        <taxon>Bacillota</taxon>
        <taxon>Clostridia</taxon>
        <taxon>Candidatus Ornithomonoglobus</taxon>
    </lineage>
</organism>
<evidence type="ECO:0000313" key="3">
    <source>
        <dbReference type="Proteomes" id="UP000824165"/>
    </source>
</evidence>
<keyword evidence="1 2" id="KW-0378">Hydrolase</keyword>
<accession>A0A9D1H1Y5</accession>
<dbReference type="Pfam" id="PF07470">
    <property type="entry name" value="Glyco_hydro_88"/>
    <property type="match status" value="1"/>
</dbReference>
<protein>
    <submittedName>
        <fullName evidence="2">Glycoside hydrolase family 88 protein</fullName>
    </submittedName>
</protein>
<reference evidence="2" key="1">
    <citation type="submission" date="2020-10" db="EMBL/GenBank/DDBJ databases">
        <authorList>
            <person name="Gilroy R."/>
        </authorList>
    </citation>
    <scope>NUCLEOTIDE SEQUENCE</scope>
    <source>
        <strain evidence="2">CHK181-108</strain>
    </source>
</reference>
<name>A0A9D1H1Y5_9FIRM</name>
<proteinExistence type="predicted"/>
<reference evidence="2" key="2">
    <citation type="journal article" date="2021" name="PeerJ">
        <title>Extensive microbial diversity within the chicken gut microbiome revealed by metagenomics and culture.</title>
        <authorList>
            <person name="Gilroy R."/>
            <person name="Ravi A."/>
            <person name="Getino M."/>
            <person name="Pursley I."/>
            <person name="Horton D.L."/>
            <person name="Alikhan N.F."/>
            <person name="Baker D."/>
            <person name="Gharbi K."/>
            <person name="Hall N."/>
            <person name="Watson M."/>
            <person name="Adriaenssens E.M."/>
            <person name="Foster-Nyarko E."/>
            <person name="Jarju S."/>
            <person name="Secka A."/>
            <person name="Antonio M."/>
            <person name="Oren A."/>
            <person name="Chaudhuri R.R."/>
            <person name="La Ragione R."/>
            <person name="Hildebrand F."/>
            <person name="Pallen M.J."/>
        </authorList>
    </citation>
    <scope>NUCLEOTIDE SEQUENCE</scope>
    <source>
        <strain evidence="2">CHK181-108</strain>
    </source>
</reference>
<comment type="caution">
    <text evidence="2">The sequence shown here is derived from an EMBL/GenBank/DDBJ whole genome shotgun (WGS) entry which is preliminary data.</text>
</comment>
<dbReference type="Gene3D" id="1.50.10.10">
    <property type="match status" value="1"/>
</dbReference>
<dbReference type="GO" id="GO:0005975">
    <property type="term" value="P:carbohydrate metabolic process"/>
    <property type="evidence" value="ECO:0007669"/>
    <property type="project" value="InterPro"/>
</dbReference>
<dbReference type="PANTHER" id="PTHR33886">
    <property type="entry name" value="UNSATURATED RHAMNOGALACTURONAN HYDROLASE (EUROFUNG)"/>
    <property type="match status" value="1"/>
</dbReference>
<gene>
    <name evidence="2" type="ORF">IAA60_01690</name>
</gene>
<dbReference type="EMBL" id="DVLU01000014">
    <property type="protein sequence ID" value="HIT84596.1"/>
    <property type="molecule type" value="Genomic_DNA"/>
</dbReference>
<dbReference type="PANTHER" id="PTHR33886:SF8">
    <property type="entry name" value="UNSATURATED RHAMNOGALACTURONAN HYDROLASE (EUROFUNG)"/>
    <property type="match status" value="1"/>
</dbReference>
<dbReference type="Proteomes" id="UP000824165">
    <property type="component" value="Unassembled WGS sequence"/>
</dbReference>
<dbReference type="InterPro" id="IPR012341">
    <property type="entry name" value="6hp_glycosidase-like_sf"/>
</dbReference>
<dbReference type="InterPro" id="IPR052043">
    <property type="entry name" value="PolySaccharide_Degr_Enz"/>
</dbReference>
<sequence length="346" mass="40114">MMTSNEIKKLMQRANDFHISENPEYGDCSWERGAYMIGCLAAYETTSKKEYYDYALGWANKNNWSFHDDGSDWAYKNADYKICGQSYLKLMELDPSSGTMENMIRGMEIVLNDKNNDYWWWVDTIYMALPYYNMMGIKLNDSRYFEKVHALFINTKEERGLYDCAEHLWYRDENYLPDKARTASGKKIFWGRGNGWVIAGIARTLEVLPKTNKYYDEYLRIFKDMAKALRPWQQSDGAWRTSIIDPEEYDTPETSGTVLILYAYMLGINLGLLDDEYLEPVLRGFKWLSGEAMLESGKIGYVQVVAASPGPVDRNASNDYAVGTYLLLCRELVKYTERKQQAGAIE</sequence>
<dbReference type="InterPro" id="IPR008928">
    <property type="entry name" value="6-hairpin_glycosidase_sf"/>
</dbReference>
<dbReference type="SUPFAM" id="SSF48208">
    <property type="entry name" value="Six-hairpin glycosidases"/>
    <property type="match status" value="1"/>
</dbReference>
<dbReference type="AlphaFoldDB" id="A0A9D1H1Y5"/>